<feature type="coiled-coil region" evidence="1">
    <location>
        <begin position="15"/>
        <end position="49"/>
    </location>
</feature>
<protein>
    <submittedName>
        <fullName evidence="3">Uncharacterized protein</fullName>
    </submittedName>
</protein>
<feature type="region of interest" description="Disordered" evidence="2">
    <location>
        <begin position="106"/>
        <end position="153"/>
    </location>
</feature>
<reference evidence="3 4" key="1">
    <citation type="journal article" date="2023" name="Plants (Basel)">
        <title>Bridging the Gap: Combining Genomics and Transcriptomics Approaches to Understand Stylosanthes scabra, an Orphan Legume from the Brazilian Caatinga.</title>
        <authorList>
            <person name="Ferreira-Neto J.R.C."/>
            <person name="da Silva M.D."/>
            <person name="Binneck E."/>
            <person name="de Melo N.F."/>
            <person name="da Silva R.H."/>
            <person name="de Melo A.L.T.M."/>
            <person name="Pandolfi V."/>
            <person name="Bustamante F.O."/>
            <person name="Brasileiro-Vidal A.C."/>
            <person name="Benko-Iseppon A.M."/>
        </authorList>
    </citation>
    <scope>NUCLEOTIDE SEQUENCE [LARGE SCALE GENOMIC DNA]</scope>
    <source>
        <tissue evidence="3">Leaves</tissue>
    </source>
</reference>
<dbReference type="EMBL" id="JASCZI010213195">
    <property type="protein sequence ID" value="MED6200971.1"/>
    <property type="molecule type" value="Genomic_DNA"/>
</dbReference>
<organism evidence="3 4">
    <name type="scientific">Stylosanthes scabra</name>
    <dbReference type="NCBI Taxonomy" id="79078"/>
    <lineage>
        <taxon>Eukaryota</taxon>
        <taxon>Viridiplantae</taxon>
        <taxon>Streptophyta</taxon>
        <taxon>Embryophyta</taxon>
        <taxon>Tracheophyta</taxon>
        <taxon>Spermatophyta</taxon>
        <taxon>Magnoliopsida</taxon>
        <taxon>eudicotyledons</taxon>
        <taxon>Gunneridae</taxon>
        <taxon>Pentapetalae</taxon>
        <taxon>rosids</taxon>
        <taxon>fabids</taxon>
        <taxon>Fabales</taxon>
        <taxon>Fabaceae</taxon>
        <taxon>Papilionoideae</taxon>
        <taxon>50 kb inversion clade</taxon>
        <taxon>dalbergioids sensu lato</taxon>
        <taxon>Dalbergieae</taxon>
        <taxon>Pterocarpus clade</taxon>
        <taxon>Stylosanthes</taxon>
    </lineage>
</organism>
<feature type="compositionally biased region" description="Acidic residues" evidence="2">
    <location>
        <begin position="126"/>
        <end position="135"/>
    </location>
</feature>
<name>A0ABU6XTM4_9FABA</name>
<comment type="caution">
    <text evidence="3">The sequence shown here is derived from an EMBL/GenBank/DDBJ whole genome shotgun (WGS) entry which is preliminary data.</text>
</comment>
<feature type="compositionally biased region" description="Low complexity" evidence="2">
    <location>
        <begin position="136"/>
        <end position="146"/>
    </location>
</feature>
<sequence length="153" mass="17305">MSEVEEDNKVQSVELQSCRSALEKEKKRVKSLTRSLEEKQTALGKAEATSGHWCQEWKIMAAKTEEIVQETFEILMDQVRHLNPAVDFSVITLDTRWDPKGKRIYNPKAEAKDHPDPMAEERSEPIVEEQSEPVVEEQQVGETVPVEGGGCPT</sequence>
<proteinExistence type="predicted"/>
<evidence type="ECO:0000256" key="2">
    <source>
        <dbReference type="SAM" id="MobiDB-lite"/>
    </source>
</evidence>
<gene>
    <name evidence="3" type="ORF">PIB30_090436</name>
</gene>
<accession>A0ABU6XTM4</accession>
<evidence type="ECO:0000313" key="4">
    <source>
        <dbReference type="Proteomes" id="UP001341840"/>
    </source>
</evidence>
<keyword evidence="4" id="KW-1185">Reference proteome</keyword>
<feature type="compositionally biased region" description="Basic and acidic residues" evidence="2">
    <location>
        <begin position="109"/>
        <end position="125"/>
    </location>
</feature>
<evidence type="ECO:0000313" key="3">
    <source>
        <dbReference type="EMBL" id="MED6200971.1"/>
    </source>
</evidence>
<dbReference type="Proteomes" id="UP001341840">
    <property type="component" value="Unassembled WGS sequence"/>
</dbReference>
<keyword evidence="1" id="KW-0175">Coiled coil</keyword>
<evidence type="ECO:0000256" key="1">
    <source>
        <dbReference type="SAM" id="Coils"/>
    </source>
</evidence>